<dbReference type="RefSeq" id="WP_126693582.1">
    <property type="nucleotide sequence ID" value="NZ_RXOF01000006.1"/>
</dbReference>
<dbReference type="SMART" id="SM01321">
    <property type="entry name" value="Y1_Tnp"/>
    <property type="match status" value="1"/>
</dbReference>
<proteinExistence type="predicted"/>
<dbReference type="GO" id="GO:0006313">
    <property type="term" value="P:DNA transposition"/>
    <property type="evidence" value="ECO:0007669"/>
    <property type="project" value="InterPro"/>
</dbReference>
<dbReference type="PANTHER" id="PTHR36966">
    <property type="entry name" value="REP-ASSOCIATED TYROSINE TRANSPOSASE"/>
    <property type="match status" value="1"/>
</dbReference>
<dbReference type="GO" id="GO:0004803">
    <property type="term" value="F:transposase activity"/>
    <property type="evidence" value="ECO:0007669"/>
    <property type="project" value="InterPro"/>
</dbReference>
<dbReference type="Pfam" id="PF01797">
    <property type="entry name" value="Y1_Tnp"/>
    <property type="match status" value="1"/>
</dbReference>
<dbReference type="PANTHER" id="PTHR36966:SF1">
    <property type="entry name" value="REP-ASSOCIATED TYROSINE TRANSPOSASE"/>
    <property type="match status" value="1"/>
</dbReference>
<dbReference type="EMBL" id="RXOF01000006">
    <property type="protein sequence ID" value="RTQ49723.1"/>
    <property type="molecule type" value="Genomic_DNA"/>
</dbReference>
<dbReference type="InterPro" id="IPR002686">
    <property type="entry name" value="Transposase_17"/>
</dbReference>
<evidence type="ECO:0000259" key="1">
    <source>
        <dbReference type="SMART" id="SM01321"/>
    </source>
</evidence>
<feature type="domain" description="Transposase IS200-like" evidence="1">
    <location>
        <begin position="18"/>
        <end position="182"/>
    </location>
</feature>
<comment type="caution">
    <text evidence="2">The sequence shown here is derived from an EMBL/GenBank/DDBJ whole genome shotgun (WGS) entry which is preliminary data.</text>
</comment>
<dbReference type="NCBIfam" id="NF047646">
    <property type="entry name" value="REP_Tyr_transpos"/>
    <property type="match status" value="1"/>
</dbReference>
<accession>A0A431U318</accession>
<evidence type="ECO:0000313" key="2">
    <source>
        <dbReference type="EMBL" id="RTQ49723.1"/>
    </source>
</evidence>
<gene>
    <name evidence="2" type="ORF">EJV47_12995</name>
</gene>
<name>A0A431U318_9BACT</name>
<dbReference type="AlphaFoldDB" id="A0A431U318"/>
<dbReference type="InterPro" id="IPR036515">
    <property type="entry name" value="Transposase_17_sf"/>
</dbReference>
<organism evidence="2 3">
    <name type="scientific">Hymenobacter gummosus</name>
    <dbReference type="NCBI Taxonomy" id="1776032"/>
    <lineage>
        <taxon>Bacteria</taxon>
        <taxon>Pseudomonadati</taxon>
        <taxon>Bacteroidota</taxon>
        <taxon>Cytophagia</taxon>
        <taxon>Cytophagales</taxon>
        <taxon>Hymenobacteraceae</taxon>
        <taxon>Hymenobacter</taxon>
    </lineage>
</organism>
<dbReference type="InterPro" id="IPR052715">
    <property type="entry name" value="RAYT_transposase"/>
</dbReference>
<reference evidence="2 3" key="1">
    <citation type="submission" date="2018-12" db="EMBL/GenBank/DDBJ databases">
        <title>Hymenobacter gummosus sp. nov., isolated from a spring.</title>
        <authorList>
            <person name="Nie L."/>
        </authorList>
    </citation>
    <scope>NUCLEOTIDE SEQUENCE [LARGE SCALE GENOMIC DNA]</scope>
    <source>
        <strain evidence="2 3">KCTC 52166</strain>
    </source>
</reference>
<dbReference type="GO" id="GO:0043565">
    <property type="term" value="F:sequence-specific DNA binding"/>
    <property type="evidence" value="ECO:0007669"/>
    <property type="project" value="TreeGrafter"/>
</dbReference>
<keyword evidence="3" id="KW-1185">Reference proteome</keyword>
<dbReference type="Gene3D" id="3.30.70.1290">
    <property type="entry name" value="Transposase IS200-like"/>
    <property type="match status" value="1"/>
</dbReference>
<dbReference type="Proteomes" id="UP000282184">
    <property type="component" value="Unassembled WGS sequence"/>
</dbReference>
<evidence type="ECO:0000313" key="3">
    <source>
        <dbReference type="Proteomes" id="UP000282184"/>
    </source>
</evidence>
<protein>
    <recommendedName>
        <fullName evidence="1">Transposase IS200-like domain-containing protein</fullName>
    </recommendedName>
</protein>
<sequence length="203" mass="23509">MLVPDSVFYQRNLPHRLVPDEYLFITFRLAGTLPRTVAEQLRAQLQQLETAEKRSGPDELSLRRRRYFKHFDQFLDDARTGPTWLARPEVAGVVKAVLHELDGTAFDVVCYCLMPNHVHLLVYLPQSAPPMVQALRTVKGRSAREANLLLGREGAFWQAESYDHVVRNAEEMQRIIAYILENPVKAGLAADWQQWPHTYWRDK</sequence>
<dbReference type="SUPFAM" id="SSF143422">
    <property type="entry name" value="Transposase IS200-like"/>
    <property type="match status" value="1"/>
</dbReference>
<dbReference type="OrthoDB" id="9794403at2"/>